<evidence type="ECO:0000256" key="1">
    <source>
        <dbReference type="ARBA" id="ARBA00022460"/>
    </source>
</evidence>
<accession>A0A2H1WQ24</accession>
<dbReference type="PANTHER" id="PTHR12236:SF86">
    <property type="entry name" value="CCP84AC-RELATED"/>
    <property type="match status" value="1"/>
</dbReference>
<evidence type="ECO:0000256" key="3">
    <source>
        <dbReference type="PROSITE-ProRule" id="PRU00497"/>
    </source>
</evidence>
<keyword evidence="1 3" id="KW-0193">Cuticle</keyword>
<proteinExistence type="predicted"/>
<organism evidence="4">
    <name type="scientific">Spodoptera frugiperda</name>
    <name type="common">Fall armyworm</name>
    <dbReference type="NCBI Taxonomy" id="7108"/>
    <lineage>
        <taxon>Eukaryota</taxon>
        <taxon>Metazoa</taxon>
        <taxon>Ecdysozoa</taxon>
        <taxon>Arthropoda</taxon>
        <taxon>Hexapoda</taxon>
        <taxon>Insecta</taxon>
        <taxon>Pterygota</taxon>
        <taxon>Neoptera</taxon>
        <taxon>Endopterygota</taxon>
        <taxon>Lepidoptera</taxon>
        <taxon>Glossata</taxon>
        <taxon>Ditrysia</taxon>
        <taxon>Noctuoidea</taxon>
        <taxon>Noctuidae</taxon>
        <taxon>Amphipyrinae</taxon>
        <taxon>Spodoptera</taxon>
    </lineage>
</organism>
<dbReference type="EMBL" id="ODYU01010211">
    <property type="protein sequence ID" value="SOQ55175.1"/>
    <property type="molecule type" value="Genomic_DNA"/>
</dbReference>
<protein>
    <submittedName>
        <fullName evidence="4">SFRICE_017425</fullName>
    </submittedName>
</protein>
<sequence length="70" mass="7816">MCTSAYPFGDKRRDVVCDKQTGDSKTVQESRDGGVVRGYYSFIDADGKTRTVHYTADDTQGFRANVQKTN</sequence>
<dbReference type="InterPro" id="IPR031311">
    <property type="entry name" value="CHIT_BIND_RR_consensus"/>
</dbReference>
<dbReference type="InterPro" id="IPR000618">
    <property type="entry name" value="Insect_cuticle"/>
</dbReference>
<gene>
    <name evidence="4" type="ORF">SFRICE_017425</name>
</gene>
<name>A0A2H1WQ24_SPOFR</name>
<dbReference type="PRINTS" id="PR00947">
    <property type="entry name" value="CUTICLE"/>
</dbReference>
<dbReference type="GO" id="GO:0042302">
    <property type="term" value="F:structural constituent of cuticle"/>
    <property type="evidence" value="ECO:0007669"/>
    <property type="project" value="UniProtKB-UniRule"/>
</dbReference>
<evidence type="ECO:0000256" key="2">
    <source>
        <dbReference type="ARBA" id="ARBA00022729"/>
    </source>
</evidence>
<dbReference type="InterPro" id="IPR051217">
    <property type="entry name" value="Insect_Cuticle_Struc_Prot"/>
</dbReference>
<reference evidence="4" key="1">
    <citation type="submission" date="2016-07" db="EMBL/GenBank/DDBJ databases">
        <authorList>
            <person name="Bretaudeau A."/>
        </authorList>
    </citation>
    <scope>NUCLEOTIDE SEQUENCE</scope>
    <source>
        <strain evidence="4">Rice</strain>
        <tissue evidence="4">Whole body</tissue>
    </source>
</reference>
<dbReference type="PANTHER" id="PTHR12236">
    <property type="entry name" value="STRUCTURAL CONTITUENT OF CUTICLE"/>
    <property type="match status" value="1"/>
</dbReference>
<evidence type="ECO:0000313" key="4">
    <source>
        <dbReference type="EMBL" id="SOQ55175.1"/>
    </source>
</evidence>
<dbReference type="GO" id="GO:0005615">
    <property type="term" value="C:extracellular space"/>
    <property type="evidence" value="ECO:0007669"/>
    <property type="project" value="TreeGrafter"/>
</dbReference>
<dbReference type="GO" id="GO:0031012">
    <property type="term" value="C:extracellular matrix"/>
    <property type="evidence" value="ECO:0007669"/>
    <property type="project" value="TreeGrafter"/>
</dbReference>
<dbReference type="AlphaFoldDB" id="A0A2H1WQ24"/>
<dbReference type="PROSITE" id="PS51155">
    <property type="entry name" value="CHIT_BIND_RR_2"/>
    <property type="match status" value="1"/>
</dbReference>
<dbReference type="PROSITE" id="PS00233">
    <property type="entry name" value="CHIT_BIND_RR_1"/>
    <property type="match status" value="1"/>
</dbReference>
<keyword evidence="2" id="KW-0732">Signal</keyword>
<dbReference type="Pfam" id="PF00379">
    <property type="entry name" value="Chitin_bind_4"/>
    <property type="match status" value="1"/>
</dbReference>